<dbReference type="KEGG" id="ndi:NDAI_0A08520"/>
<sequence>MQLASSKLRNELANNSPISIGVPLDLSQPNIFNLQQQQGMDDTLAQDVRSQLNTMKSFRDDLFFMADGLPASGFPNHYMSPYIPINGDQNDIYLGTNNYAYRFDDNTNSGVVTANNRINPTDFPKPGSQHREHLLSVLAHKNIEKYQKQMRLQQQHQQHQHQQHLQKNFPNQHFQDRRMINQPLPHQIHQNNTFSMHQGR</sequence>
<evidence type="ECO:0000313" key="1">
    <source>
        <dbReference type="EMBL" id="CCD23005.1"/>
    </source>
</evidence>
<evidence type="ECO:0000313" key="2">
    <source>
        <dbReference type="Proteomes" id="UP000000689"/>
    </source>
</evidence>
<dbReference type="EMBL" id="HE580267">
    <property type="protein sequence ID" value="CCD23005.1"/>
    <property type="molecule type" value="Genomic_DNA"/>
</dbReference>
<keyword evidence="2" id="KW-1185">Reference proteome</keyword>
<dbReference type="Proteomes" id="UP000000689">
    <property type="component" value="Chromosome 1"/>
</dbReference>
<dbReference type="HOGENOM" id="CLU_1261819_0_0_1"/>
<gene>
    <name evidence="1" type="primary">NDAI0A08520</name>
    <name evidence="1" type="ordered locus">NDAI_0A08520</name>
</gene>
<dbReference type="RefSeq" id="XP_003668248.1">
    <property type="nucleotide sequence ID" value="XM_003668200.1"/>
</dbReference>
<name>G0W5B7_NAUDC</name>
<dbReference type="OMA" id="MQLASSK"/>
<proteinExistence type="predicted"/>
<dbReference type="AlphaFoldDB" id="G0W5B7"/>
<accession>G0W5B7</accession>
<dbReference type="OrthoDB" id="10629083at2759"/>
<reference evidence="1 2" key="1">
    <citation type="journal article" date="2011" name="Proc. Natl. Acad. Sci. U.S.A.">
        <title>Evolutionary erosion of yeast sex chromosomes by mating-type switching accidents.</title>
        <authorList>
            <person name="Gordon J.L."/>
            <person name="Armisen D."/>
            <person name="Proux-Wera E."/>
            <person name="Oheigeartaigh S.S."/>
            <person name="Byrne K.P."/>
            <person name="Wolfe K.H."/>
        </authorList>
    </citation>
    <scope>NUCLEOTIDE SEQUENCE [LARGE SCALE GENOMIC DNA]</scope>
    <source>
        <strain evidence="2">ATCC 10597 / BCRC 20456 / CBS 421 / NBRC 0211 / NRRL Y-12639</strain>
    </source>
</reference>
<protein>
    <submittedName>
        <fullName evidence="1">Uncharacterized protein</fullName>
    </submittedName>
</protein>
<dbReference type="GeneID" id="11493785"/>
<organism evidence="1 2">
    <name type="scientific">Naumovozyma dairenensis (strain ATCC 10597 / BCRC 20456 / CBS 421 / NBRC 0211 / NRRL Y-12639)</name>
    <name type="common">Saccharomyces dairenensis</name>
    <dbReference type="NCBI Taxonomy" id="1071378"/>
    <lineage>
        <taxon>Eukaryota</taxon>
        <taxon>Fungi</taxon>
        <taxon>Dikarya</taxon>
        <taxon>Ascomycota</taxon>
        <taxon>Saccharomycotina</taxon>
        <taxon>Saccharomycetes</taxon>
        <taxon>Saccharomycetales</taxon>
        <taxon>Saccharomycetaceae</taxon>
        <taxon>Naumovozyma</taxon>
    </lineage>
</organism>